<evidence type="ECO:0000259" key="2">
    <source>
        <dbReference type="Pfam" id="PF04927"/>
    </source>
</evidence>
<evidence type="ECO:0000313" key="3">
    <source>
        <dbReference type="EMBL" id="KAG5181680.1"/>
    </source>
</evidence>
<dbReference type="Pfam" id="PF04927">
    <property type="entry name" value="SMP"/>
    <property type="match status" value="1"/>
</dbReference>
<feature type="domain" description="SMP" evidence="2">
    <location>
        <begin position="36"/>
        <end position="76"/>
    </location>
</feature>
<accession>A0A835YUJ9</accession>
<comment type="caution">
    <text evidence="3">The sequence shown here is derived from an EMBL/GenBank/DDBJ whole genome shotgun (WGS) entry which is preliminary data.</text>
</comment>
<proteinExistence type="predicted"/>
<dbReference type="AlphaFoldDB" id="A0A835YUJ9"/>
<dbReference type="Proteomes" id="UP000664859">
    <property type="component" value="Unassembled WGS sequence"/>
</dbReference>
<name>A0A835YUJ9_9STRA</name>
<evidence type="ECO:0000313" key="4">
    <source>
        <dbReference type="Proteomes" id="UP000664859"/>
    </source>
</evidence>
<organism evidence="3 4">
    <name type="scientific">Tribonema minus</name>
    <dbReference type="NCBI Taxonomy" id="303371"/>
    <lineage>
        <taxon>Eukaryota</taxon>
        <taxon>Sar</taxon>
        <taxon>Stramenopiles</taxon>
        <taxon>Ochrophyta</taxon>
        <taxon>PX clade</taxon>
        <taxon>Xanthophyceae</taxon>
        <taxon>Tribonematales</taxon>
        <taxon>Tribonemataceae</taxon>
        <taxon>Tribonema</taxon>
    </lineage>
</organism>
<sequence length="107" mass="10938">MSHPGSTTTITTFSVHYRKRPVALTAKGKGGGGKPTPITPADASRIQSAEAQKSGGKVAQDSWASRAQSAAARNANKGDNNKGVGSFGSIGAQEQKLLEAVAPEYAV</sequence>
<dbReference type="InterPro" id="IPR007011">
    <property type="entry name" value="LEA_SMP_dom"/>
</dbReference>
<reference evidence="3" key="1">
    <citation type="submission" date="2021-02" db="EMBL/GenBank/DDBJ databases">
        <title>First Annotated Genome of the Yellow-green Alga Tribonema minus.</title>
        <authorList>
            <person name="Mahan K.M."/>
        </authorList>
    </citation>
    <scope>NUCLEOTIDE SEQUENCE</scope>
    <source>
        <strain evidence="3">UTEX B ZZ1240</strain>
    </source>
</reference>
<feature type="region of interest" description="Disordered" evidence="1">
    <location>
        <begin position="24"/>
        <end position="87"/>
    </location>
</feature>
<protein>
    <recommendedName>
        <fullName evidence="2">SMP domain-containing protein</fullName>
    </recommendedName>
</protein>
<evidence type="ECO:0000256" key="1">
    <source>
        <dbReference type="SAM" id="MobiDB-lite"/>
    </source>
</evidence>
<gene>
    <name evidence="3" type="ORF">JKP88DRAFT_278654</name>
</gene>
<dbReference type="EMBL" id="JAFCMP010000301">
    <property type="protein sequence ID" value="KAG5181680.1"/>
    <property type="molecule type" value="Genomic_DNA"/>
</dbReference>
<keyword evidence="4" id="KW-1185">Reference proteome</keyword>
<feature type="compositionally biased region" description="Low complexity" evidence="1">
    <location>
        <begin position="59"/>
        <end position="75"/>
    </location>
</feature>